<comment type="subcellular location">
    <subcellularLocation>
        <location evidence="1">Nucleus</location>
    </subcellularLocation>
</comment>
<dbReference type="InterPro" id="IPR006909">
    <property type="entry name" value="Rad21/Rec8_C_eu"/>
</dbReference>
<dbReference type="GO" id="GO:0007064">
    <property type="term" value="P:mitotic sister chromatid cohesion"/>
    <property type="evidence" value="ECO:0007669"/>
    <property type="project" value="TreeGrafter"/>
</dbReference>
<dbReference type="EMBL" id="JAGSYN010000121">
    <property type="protein sequence ID" value="KAG7663702.1"/>
    <property type="molecule type" value="Genomic_DNA"/>
</dbReference>
<accession>A0A8J5QIM1</accession>
<sequence length="560" mass="64157">MLTDTIMSKQGPLGHVWLAANYDKKLTKQQLMSTSIAKSTEYLSNHPITYSSQQSQQSQQTNEPITLRLSGQLLLGIVRIYSRKTKYLLEDVNDILYKLKSSFKLSSGARLGSDGITNQINLPPQQTVITNLNTITLADQVTKFDLLYQDDLNLDDVDEPGSNDIGGFFSQRTQQQRDEDDTFDQSIEFPRYEDAATPGAGNDEDMDLELDFDLDLSDDSIEVGRNASQIHDNDREVSIFSNIGKDTDIFDFDFGQPLETVDDMDNELDFGDNSDGPEEPLTPTEVPQPQPQPKRVRKRRTGITEQGEIITNKRKLIVDSPEDLEGISIETLKRNQELLLNADSQPKYISLNLSLNEKLKLIQELATPNNSSSKRRKLWDIDLELQTRCLELSEREETRLQEQHDLQFSHDYEDEMDFDLSLPDFNDEEEQENHALDAVIEEEEEQQDDSYTVDNIAKATIQVADELRDLFKTNDTVDLQTLMDEDLRINDKDFEKQPLGLVNKRDGARINKRREATKCFFELLVLATNDCIQIEQNPHQTDIVNDITIRSRDRLFSNFL</sequence>
<dbReference type="GeneID" id="73469555"/>
<keyword evidence="2" id="KW-0539">Nucleus</keyword>
<feature type="compositionally biased region" description="Acidic residues" evidence="3">
    <location>
        <begin position="260"/>
        <end position="278"/>
    </location>
</feature>
<dbReference type="InterPro" id="IPR006910">
    <property type="entry name" value="Rad21_Rec8_N"/>
</dbReference>
<feature type="domain" description="Rad21/Rec8-like protein C-terminal eukaryotic" evidence="4">
    <location>
        <begin position="511"/>
        <end position="543"/>
    </location>
</feature>
<dbReference type="PANTHER" id="PTHR12585:SF69">
    <property type="entry name" value="FI11703P"/>
    <property type="match status" value="1"/>
</dbReference>
<dbReference type="GO" id="GO:1990414">
    <property type="term" value="P:replication-born double-strand break repair via sister chromatid exchange"/>
    <property type="evidence" value="ECO:0007669"/>
    <property type="project" value="TreeGrafter"/>
</dbReference>
<keyword evidence="7" id="KW-1185">Reference proteome</keyword>
<evidence type="ECO:0000313" key="7">
    <source>
        <dbReference type="Proteomes" id="UP000694255"/>
    </source>
</evidence>
<evidence type="ECO:0000259" key="5">
    <source>
        <dbReference type="Pfam" id="PF04825"/>
    </source>
</evidence>
<comment type="caution">
    <text evidence="6">The sequence shown here is derived from an EMBL/GenBank/DDBJ whole genome shotgun (WGS) entry which is preliminary data.</text>
</comment>
<name>A0A8J5QIM1_9ASCO</name>
<dbReference type="PANTHER" id="PTHR12585">
    <property type="entry name" value="SCC1 / RAD21 FAMILY MEMBER"/>
    <property type="match status" value="1"/>
</dbReference>
<feature type="region of interest" description="Disordered" evidence="3">
    <location>
        <begin position="260"/>
        <end position="302"/>
    </location>
</feature>
<protein>
    <submittedName>
        <fullName evidence="6">MCD1</fullName>
    </submittedName>
</protein>
<dbReference type="GO" id="GO:0005634">
    <property type="term" value="C:nucleus"/>
    <property type="evidence" value="ECO:0007669"/>
    <property type="project" value="UniProtKB-SubCell"/>
</dbReference>
<evidence type="ECO:0000259" key="4">
    <source>
        <dbReference type="Pfam" id="PF04824"/>
    </source>
</evidence>
<dbReference type="GO" id="GO:0030892">
    <property type="term" value="C:mitotic cohesin complex"/>
    <property type="evidence" value="ECO:0007669"/>
    <property type="project" value="TreeGrafter"/>
</dbReference>
<proteinExistence type="predicted"/>
<dbReference type="AlphaFoldDB" id="A0A8J5QIM1"/>
<dbReference type="OrthoDB" id="10071381at2759"/>
<dbReference type="Pfam" id="PF04825">
    <property type="entry name" value="Rad21_Rec8_N"/>
    <property type="match status" value="1"/>
</dbReference>
<evidence type="ECO:0000256" key="3">
    <source>
        <dbReference type="SAM" id="MobiDB-lite"/>
    </source>
</evidence>
<reference evidence="6 7" key="1">
    <citation type="journal article" date="2021" name="DNA Res.">
        <title>Genome analysis of Candida subhashii reveals its hybrid nature and dual mitochondrial genome conformations.</title>
        <authorList>
            <person name="Mixao V."/>
            <person name="Hegedusova E."/>
            <person name="Saus E."/>
            <person name="Pryszcz L.P."/>
            <person name="Cillingova A."/>
            <person name="Nosek J."/>
            <person name="Gabaldon T."/>
        </authorList>
    </citation>
    <scope>NUCLEOTIDE SEQUENCE [LARGE SCALE GENOMIC DNA]</scope>
    <source>
        <strain evidence="6 7">CBS 10753</strain>
    </source>
</reference>
<dbReference type="InterPro" id="IPR039781">
    <property type="entry name" value="Rad21/Rec8-like"/>
</dbReference>
<evidence type="ECO:0000313" key="6">
    <source>
        <dbReference type="EMBL" id="KAG7663702.1"/>
    </source>
</evidence>
<dbReference type="Proteomes" id="UP000694255">
    <property type="component" value="Unassembled WGS sequence"/>
</dbReference>
<organism evidence="6 7">
    <name type="scientific">[Candida] subhashii</name>
    <dbReference type="NCBI Taxonomy" id="561895"/>
    <lineage>
        <taxon>Eukaryota</taxon>
        <taxon>Fungi</taxon>
        <taxon>Dikarya</taxon>
        <taxon>Ascomycota</taxon>
        <taxon>Saccharomycotina</taxon>
        <taxon>Pichiomycetes</taxon>
        <taxon>Debaryomycetaceae</taxon>
        <taxon>Spathaspora</taxon>
    </lineage>
</organism>
<dbReference type="GO" id="GO:0003682">
    <property type="term" value="F:chromatin binding"/>
    <property type="evidence" value="ECO:0007669"/>
    <property type="project" value="TreeGrafter"/>
</dbReference>
<feature type="domain" description="Rad21/Rec8-like protein N-terminal" evidence="5">
    <location>
        <begin position="3"/>
        <end position="106"/>
    </location>
</feature>
<evidence type="ECO:0000256" key="1">
    <source>
        <dbReference type="ARBA" id="ARBA00004123"/>
    </source>
</evidence>
<evidence type="ECO:0000256" key="2">
    <source>
        <dbReference type="ARBA" id="ARBA00023242"/>
    </source>
</evidence>
<dbReference type="RefSeq" id="XP_049263934.1">
    <property type="nucleotide sequence ID" value="XM_049406537.1"/>
</dbReference>
<gene>
    <name evidence="6" type="ORF">J8A68_002754</name>
</gene>
<dbReference type="Pfam" id="PF04824">
    <property type="entry name" value="Rad21_Rec8"/>
    <property type="match status" value="1"/>
</dbReference>